<dbReference type="Pfam" id="PF07883">
    <property type="entry name" value="Cupin_2"/>
    <property type="match status" value="1"/>
</dbReference>
<name>A0A0W0VDW0_9GAMM</name>
<dbReference type="PANTHER" id="PTHR36448">
    <property type="entry name" value="BLR7373 PROTEIN"/>
    <property type="match status" value="1"/>
</dbReference>
<dbReference type="InterPro" id="IPR011051">
    <property type="entry name" value="RmlC_Cupin_sf"/>
</dbReference>
<dbReference type="InterPro" id="IPR014710">
    <property type="entry name" value="RmlC-like_jellyroll"/>
</dbReference>
<dbReference type="Gene3D" id="2.60.120.10">
    <property type="entry name" value="Jelly Rolls"/>
    <property type="match status" value="1"/>
</dbReference>
<evidence type="ECO:0000313" key="3">
    <source>
        <dbReference type="Proteomes" id="UP000055035"/>
    </source>
</evidence>
<dbReference type="OrthoDB" id="9791759at2"/>
<keyword evidence="3" id="KW-1185">Reference proteome</keyword>
<dbReference type="RefSeq" id="WP_058471955.1">
    <property type="nucleotide sequence ID" value="NZ_CAAAIC010000006.1"/>
</dbReference>
<reference evidence="2 3" key="1">
    <citation type="submission" date="2015-11" db="EMBL/GenBank/DDBJ databases">
        <title>Genomic analysis of 38 Legionella species identifies large and diverse effector repertoires.</title>
        <authorList>
            <person name="Burstein D."/>
            <person name="Amaro F."/>
            <person name="Zusman T."/>
            <person name="Lifshitz Z."/>
            <person name="Cohen O."/>
            <person name="Gilbert J.A."/>
            <person name="Pupko T."/>
            <person name="Shuman H.A."/>
            <person name="Segal G."/>
        </authorList>
    </citation>
    <scope>NUCLEOTIDE SEQUENCE [LARGE SCALE GENOMIC DNA]</scope>
    <source>
        <strain evidence="2 3">BL-540</strain>
    </source>
</reference>
<dbReference type="InterPro" id="IPR014500">
    <property type="entry name" value="UCP019307_cupin"/>
</dbReference>
<gene>
    <name evidence="2" type="ORF">Ljor_2586</name>
</gene>
<accession>A0A0W0VDW0</accession>
<dbReference type="PATRIC" id="fig|456.5.peg.2776"/>
<organism evidence="2 3">
    <name type="scientific">Legionella jordanis</name>
    <dbReference type="NCBI Taxonomy" id="456"/>
    <lineage>
        <taxon>Bacteria</taxon>
        <taxon>Pseudomonadati</taxon>
        <taxon>Pseudomonadota</taxon>
        <taxon>Gammaproteobacteria</taxon>
        <taxon>Legionellales</taxon>
        <taxon>Legionellaceae</taxon>
        <taxon>Legionella</taxon>
    </lineage>
</organism>
<dbReference type="EMBL" id="LNYJ01000011">
    <property type="protein sequence ID" value="KTD18280.1"/>
    <property type="molecule type" value="Genomic_DNA"/>
</dbReference>
<sequence>MDLIRAKSPKKVIHEIINSNGFFPGNAYYPFLVYQQPLSLSNQPAESLQNFLKDNGWINSWVDGIYDYHHYHSNTHECLVVISGECNVQVGGEKGSIYGVSKGDVLIIPAGVSHKNTGASKDFKCIGAYPFDLDYDMNYGKADEHPRVDDNIRNVRLPKSDPIFGKEGPLFDFWKVNC</sequence>
<dbReference type="PIRSF" id="PIRSF019307">
    <property type="entry name" value="UCP019307"/>
    <property type="match status" value="1"/>
</dbReference>
<dbReference type="Proteomes" id="UP000055035">
    <property type="component" value="Unassembled WGS sequence"/>
</dbReference>
<protein>
    <submittedName>
        <fullName evidence="2">Cupin domain protein</fullName>
    </submittedName>
</protein>
<proteinExistence type="predicted"/>
<feature type="domain" description="Cupin type-2" evidence="1">
    <location>
        <begin position="69"/>
        <end position="117"/>
    </location>
</feature>
<dbReference type="PANTHER" id="PTHR36448:SF2">
    <property type="entry name" value="CUPIN TYPE-1 DOMAIN-CONTAINING PROTEIN"/>
    <property type="match status" value="1"/>
</dbReference>
<dbReference type="CDD" id="cd02219">
    <property type="entry name" value="cupin_YjlB-like"/>
    <property type="match status" value="1"/>
</dbReference>
<dbReference type="InterPro" id="IPR047121">
    <property type="entry name" value="YjiB-like"/>
</dbReference>
<evidence type="ECO:0000313" key="2">
    <source>
        <dbReference type="EMBL" id="KTD18280.1"/>
    </source>
</evidence>
<comment type="caution">
    <text evidence="2">The sequence shown here is derived from an EMBL/GenBank/DDBJ whole genome shotgun (WGS) entry which is preliminary data.</text>
</comment>
<dbReference type="AlphaFoldDB" id="A0A0W0VDW0"/>
<dbReference type="InterPro" id="IPR013096">
    <property type="entry name" value="Cupin_2"/>
</dbReference>
<dbReference type="SUPFAM" id="SSF51182">
    <property type="entry name" value="RmlC-like cupins"/>
    <property type="match status" value="1"/>
</dbReference>
<evidence type="ECO:0000259" key="1">
    <source>
        <dbReference type="Pfam" id="PF07883"/>
    </source>
</evidence>